<feature type="domain" description="Fibrinogen C-terminal" evidence="2">
    <location>
        <begin position="78"/>
        <end position="163"/>
    </location>
</feature>
<dbReference type="SMART" id="SM00186">
    <property type="entry name" value="FBG"/>
    <property type="match status" value="1"/>
</dbReference>
<evidence type="ECO:0000259" key="2">
    <source>
        <dbReference type="PROSITE" id="PS51406"/>
    </source>
</evidence>
<dbReference type="AlphaFoldDB" id="A0ABD1JI88"/>
<evidence type="ECO:0000313" key="3">
    <source>
        <dbReference type="EMBL" id="KAL2086365.1"/>
    </source>
</evidence>
<dbReference type="Pfam" id="PF00147">
    <property type="entry name" value="Fibrinogen_C"/>
    <property type="match status" value="1"/>
</dbReference>
<dbReference type="Proteomes" id="UP001591681">
    <property type="component" value="Unassembled WGS sequence"/>
</dbReference>
<gene>
    <name evidence="3" type="ORF">ACEWY4_017424</name>
</gene>
<dbReference type="InterPro" id="IPR036056">
    <property type="entry name" value="Fibrinogen-like_C"/>
</dbReference>
<accession>A0ABD1JI88</accession>
<comment type="caution">
    <text evidence="3">The sequence shown here is derived from an EMBL/GenBank/DDBJ whole genome shotgun (WGS) entry which is preliminary data.</text>
</comment>
<dbReference type="SUPFAM" id="SSF56496">
    <property type="entry name" value="Fibrinogen C-terminal domain-like"/>
    <property type="match status" value="1"/>
</dbReference>
<name>A0ABD1JI88_9TELE</name>
<organism evidence="3 4">
    <name type="scientific">Coilia grayii</name>
    <name type="common">Gray's grenadier anchovy</name>
    <dbReference type="NCBI Taxonomy" id="363190"/>
    <lineage>
        <taxon>Eukaryota</taxon>
        <taxon>Metazoa</taxon>
        <taxon>Chordata</taxon>
        <taxon>Craniata</taxon>
        <taxon>Vertebrata</taxon>
        <taxon>Euteleostomi</taxon>
        <taxon>Actinopterygii</taxon>
        <taxon>Neopterygii</taxon>
        <taxon>Teleostei</taxon>
        <taxon>Clupei</taxon>
        <taxon>Clupeiformes</taxon>
        <taxon>Clupeoidei</taxon>
        <taxon>Engraulidae</taxon>
        <taxon>Coilinae</taxon>
        <taxon>Coilia</taxon>
    </lineage>
</organism>
<dbReference type="Gene3D" id="4.10.530.10">
    <property type="entry name" value="Gamma-fibrinogen Carboxyl Terminal Fragment, domain 2"/>
    <property type="match status" value="1"/>
</dbReference>
<dbReference type="InterPro" id="IPR014716">
    <property type="entry name" value="Fibrinogen_a/b/g_C_1"/>
</dbReference>
<dbReference type="PANTHER" id="PTHR19143:SF225">
    <property type="entry name" value="MICROFIBRIL-ASSOCIATED GLYCOPROTEIN 4"/>
    <property type="match status" value="1"/>
</dbReference>
<dbReference type="PANTHER" id="PTHR19143">
    <property type="entry name" value="FIBRINOGEN/TENASCIN/ANGIOPOEITIN"/>
    <property type="match status" value="1"/>
</dbReference>
<feature type="region of interest" description="Disordered" evidence="1">
    <location>
        <begin position="63"/>
        <end position="82"/>
    </location>
</feature>
<sequence>MTHCVPVTDSRPCADALLSTQQHEDSQPPPQAPHHFTRSHLHLLPLMGTTVTRGDFTPSVPMTSSCHTHHTRPAATSSAGDSLTYHTGQKCTTFATDQVASSNKCAKSYLGALWFTECHHTNLNGIPKWGEDSSHGGVSVVWHHCKASSSSLKNISMKIRPVEKS</sequence>
<dbReference type="EMBL" id="JBHFQA010000015">
    <property type="protein sequence ID" value="KAL2086365.1"/>
    <property type="molecule type" value="Genomic_DNA"/>
</dbReference>
<dbReference type="InterPro" id="IPR002181">
    <property type="entry name" value="Fibrinogen_a/b/g_C_dom"/>
</dbReference>
<dbReference type="InterPro" id="IPR050373">
    <property type="entry name" value="Fibrinogen_C-term_domain"/>
</dbReference>
<evidence type="ECO:0000256" key="1">
    <source>
        <dbReference type="SAM" id="MobiDB-lite"/>
    </source>
</evidence>
<evidence type="ECO:0000313" key="4">
    <source>
        <dbReference type="Proteomes" id="UP001591681"/>
    </source>
</evidence>
<reference evidence="3 4" key="1">
    <citation type="submission" date="2024-09" db="EMBL/GenBank/DDBJ databases">
        <title>A chromosome-level genome assembly of Gray's grenadier anchovy, Coilia grayii.</title>
        <authorList>
            <person name="Fu Z."/>
        </authorList>
    </citation>
    <scope>NUCLEOTIDE SEQUENCE [LARGE SCALE GENOMIC DNA]</scope>
    <source>
        <strain evidence="3">G4</strain>
        <tissue evidence="3">Muscle</tissue>
    </source>
</reference>
<keyword evidence="4" id="KW-1185">Reference proteome</keyword>
<protein>
    <recommendedName>
        <fullName evidence="2">Fibrinogen C-terminal domain-containing protein</fullName>
    </recommendedName>
</protein>
<dbReference type="PROSITE" id="PS51406">
    <property type="entry name" value="FIBRINOGEN_C_2"/>
    <property type="match status" value="1"/>
</dbReference>
<dbReference type="Gene3D" id="3.90.215.10">
    <property type="entry name" value="Gamma Fibrinogen, chain A, domain 1"/>
    <property type="match status" value="1"/>
</dbReference>
<proteinExistence type="predicted"/>